<proteinExistence type="predicted"/>
<sequence length="155" mass="17111">MRSYALRTAVTLCFAASLAAAAGAPSSARPTAAPAADTVRQEPRSPVIVDCFWHANVRPADFMLACGDGNSRLTSLHWSKWSTGSASAEGVNVVNDCRPYCAAGKFHSYRVVVRLDRVKPWKKHPEVQHYSRITLEYQGDRPDGFARTVTYPLWD</sequence>
<dbReference type="EMBL" id="JALDAX010000006">
    <property type="protein sequence ID" value="MCI3241862.1"/>
    <property type="molecule type" value="Genomic_DNA"/>
</dbReference>
<accession>A0ABS9XIF2</accession>
<evidence type="ECO:0000313" key="2">
    <source>
        <dbReference type="EMBL" id="MCI3241862.1"/>
    </source>
</evidence>
<gene>
    <name evidence="2" type="ORF">MQN93_19265</name>
</gene>
<feature type="signal peptide" evidence="1">
    <location>
        <begin position="1"/>
        <end position="21"/>
    </location>
</feature>
<dbReference type="RefSeq" id="WP_016430565.1">
    <property type="nucleotide sequence ID" value="NZ_JALDAX010000006.1"/>
</dbReference>
<reference evidence="2" key="1">
    <citation type="submission" date="2022-03" db="EMBL/GenBank/DDBJ databases">
        <title>Streptomyces 7R015 and 7R016 isolated from Barleria lupulina in Thailand.</title>
        <authorList>
            <person name="Kanchanasin P."/>
            <person name="Phongsopitanun W."/>
            <person name="Tanasupawat S."/>
        </authorList>
    </citation>
    <scope>NUCLEOTIDE SEQUENCE</scope>
    <source>
        <strain evidence="2">7R016</strain>
    </source>
</reference>
<comment type="caution">
    <text evidence="2">The sequence shown here is derived from an EMBL/GenBank/DDBJ whole genome shotgun (WGS) entry which is preliminary data.</text>
</comment>
<evidence type="ECO:0000256" key="1">
    <source>
        <dbReference type="SAM" id="SignalP"/>
    </source>
</evidence>
<keyword evidence="3" id="KW-1185">Reference proteome</keyword>
<name>A0ABS9XIF2_9ACTN</name>
<dbReference type="Proteomes" id="UP001165270">
    <property type="component" value="Unassembled WGS sequence"/>
</dbReference>
<organism evidence="2 3">
    <name type="scientific">Streptomyces spinosisporus</name>
    <dbReference type="NCBI Taxonomy" id="2927582"/>
    <lineage>
        <taxon>Bacteria</taxon>
        <taxon>Bacillati</taxon>
        <taxon>Actinomycetota</taxon>
        <taxon>Actinomycetes</taxon>
        <taxon>Kitasatosporales</taxon>
        <taxon>Streptomycetaceae</taxon>
        <taxon>Streptomyces</taxon>
    </lineage>
</organism>
<protein>
    <recommendedName>
        <fullName evidence="4">Secreted protein</fullName>
    </recommendedName>
</protein>
<feature type="chain" id="PRO_5045758938" description="Secreted protein" evidence="1">
    <location>
        <begin position="22"/>
        <end position="155"/>
    </location>
</feature>
<keyword evidence="1" id="KW-0732">Signal</keyword>
<evidence type="ECO:0000313" key="3">
    <source>
        <dbReference type="Proteomes" id="UP001165270"/>
    </source>
</evidence>
<evidence type="ECO:0008006" key="4">
    <source>
        <dbReference type="Google" id="ProtNLM"/>
    </source>
</evidence>